<proteinExistence type="predicted"/>
<dbReference type="AlphaFoldDB" id="A0AAP9EQL2"/>
<dbReference type="Proteomes" id="UP000323560">
    <property type="component" value="Chromosome"/>
</dbReference>
<dbReference type="Pfam" id="PF03009">
    <property type="entry name" value="GDPD"/>
    <property type="match status" value="1"/>
</dbReference>
<gene>
    <name evidence="2" type="ORF">FXF46_03455</name>
</gene>
<dbReference type="PROSITE" id="PS51704">
    <property type="entry name" value="GP_PDE"/>
    <property type="match status" value="1"/>
</dbReference>
<dbReference type="CDD" id="cd08566">
    <property type="entry name" value="GDPD_AtGDE_like"/>
    <property type="match status" value="1"/>
</dbReference>
<accession>A0AAP9EQL2</accession>
<organism evidence="2 3">
    <name type="scientific">Gluconobacter thailandicus</name>
    <dbReference type="NCBI Taxonomy" id="257438"/>
    <lineage>
        <taxon>Bacteria</taxon>
        <taxon>Pseudomonadati</taxon>
        <taxon>Pseudomonadota</taxon>
        <taxon>Alphaproteobacteria</taxon>
        <taxon>Acetobacterales</taxon>
        <taxon>Acetobacteraceae</taxon>
        <taxon>Gluconobacter</taxon>
    </lineage>
</organism>
<feature type="domain" description="GP-PDE" evidence="1">
    <location>
        <begin position="64"/>
        <end position="303"/>
    </location>
</feature>
<dbReference type="PANTHER" id="PTHR46211:SF1">
    <property type="entry name" value="GLYCEROPHOSPHODIESTER PHOSPHODIESTERASE, CYTOPLASMIC"/>
    <property type="match status" value="1"/>
</dbReference>
<name>A0AAP9EQL2_GLUTH</name>
<evidence type="ECO:0000259" key="1">
    <source>
        <dbReference type="PROSITE" id="PS51704"/>
    </source>
</evidence>
<dbReference type="EMBL" id="CP043043">
    <property type="protein sequence ID" value="QEH95414.1"/>
    <property type="molecule type" value="Genomic_DNA"/>
</dbReference>
<dbReference type="PANTHER" id="PTHR46211">
    <property type="entry name" value="GLYCEROPHOSPHORYL DIESTER PHOSPHODIESTERASE"/>
    <property type="match status" value="1"/>
</dbReference>
<dbReference type="GO" id="GO:0008081">
    <property type="term" value="F:phosphoric diester hydrolase activity"/>
    <property type="evidence" value="ECO:0007669"/>
    <property type="project" value="InterPro"/>
</dbReference>
<protein>
    <submittedName>
        <fullName evidence="2">Glycerophosphodiester phosphodiesterase family protein</fullName>
    </submittedName>
</protein>
<dbReference type="SUPFAM" id="SSF51695">
    <property type="entry name" value="PLC-like phosphodiesterases"/>
    <property type="match status" value="1"/>
</dbReference>
<dbReference type="Gene3D" id="3.20.20.190">
    <property type="entry name" value="Phosphatidylinositol (PI) phosphodiesterase"/>
    <property type="match status" value="1"/>
</dbReference>
<evidence type="ECO:0000313" key="2">
    <source>
        <dbReference type="EMBL" id="QEH95414.1"/>
    </source>
</evidence>
<sequence length="307" mass="34021">MSKQKPVFYFNNRRPTVFPSYFPQAELIMKRRIFIVYGLSALMDLSCTSSVLAQSLTALMMSHPLICAHRAWTSPSGTENSLAEMRRTHQAGPFMMEIDLAKDKTGQIVLLHDLDVDRTTTGHGPLAELNQEAVQKLRLRNSFGSTGEHIPAYSDVLDWAARTPDVLLMLDIKDVPPADALKPVRRRSLSGRVVVLTFHEKQAREAFEADPKALVSVLVTKPDALATYRKISGTRRFAAYVPQNSDPVLFRAAHEAGAVVITDLLGPTAIVDAVSPDEGAQRARTLRIDILVTNTPLQLQSALRKRL</sequence>
<dbReference type="InterPro" id="IPR017946">
    <property type="entry name" value="PLC-like_Pdiesterase_TIM-brl"/>
</dbReference>
<dbReference type="InterPro" id="IPR030395">
    <property type="entry name" value="GP_PDE_dom"/>
</dbReference>
<evidence type="ECO:0000313" key="3">
    <source>
        <dbReference type="Proteomes" id="UP000323560"/>
    </source>
</evidence>
<dbReference type="KEGG" id="gti:FXF46_03455"/>
<dbReference type="GO" id="GO:0006629">
    <property type="term" value="P:lipid metabolic process"/>
    <property type="evidence" value="ECO:0007669"/>
    <property type="project" value="InterPro"/>
</dbReference>
<reference evidence="2 3" key="1">
    <citation type="submission" date="2019-08" db="EMBL/GenBank/DDBJ databases">
        <title>Gluconobacter frateurii HD924 genome.</title>
        <authorList>
            <person name="Liu Y."/>
            <person name="Zhang P."/>
        </authorList>
    </citation>
    <scope>NUCLEOTIDE SEQUENCE [LARGE SCALE GENOMIC DNA]</scope>
    <source>
        <strain evidence="2 3">HD924</strain>
    </source>
</reference>